<dbReference type="Pfam" id="PF02749">
    <property type="entry name" value="QRPTase_N"/>
    <property type="match status" value="1"/>
</dbReference>
<dbReference type="FunFam" id="3.20.20.70:FF:000030">
    <property type="entry name" value="Nicotinate-nucleotide pyrophosphorylase, carboxylating"/>
    <property type="match status" value="1"/>
</dbReference>
<dbReference type="GO" id="GO:0004514">
    <property type="term" value="F:nicotinate-nucleotide diphosphorylase (carboxylating) activity"/>
    <property type="evidence" value="ECO:0007669"/>
    <property type="project" value="UniProtKB-EC"/>
</dbReference>
<keyword evidence="6" id="KW-0662">Pyridine nucleotide biosynthesis</keyword>
<dbReference type="CDD" id="cd01572">
    <property type="entry name" value="QPRTase"/>
    <property type="match status" value="1"/>
</dbReference>
<evidence type="ECO:0000256" key="8">
    <source>
        <dbReference type="ARBA" id="ARBA00022679"/>
    </source>
</evidence>
<dbReference type="InterPro" id="IPR022412">
    <property type="entry name" value="Quinolinate_PRibosylTrfase_N"/>
</dbReference>
<dbReference type="SUPFAM" id="SSF51690">
    <property type="entry name" value="Nicotinate/Quinolinate PRTase C-terminal domain-like"/>
    <property type="match status" value="1"/>
</dbReference>
<dbReference type="FunFam" id="3.90.1170.20:FF:000001">
    <property type="entry name" value="Nicotinate-nucleotide diphosphorylase (Carboxylating)"/>
    <property type="match status" value="1"/>
</dbReference>
<comment type="function">
    <text evidence="1">Involved in the catabolism of quinolinic acid (QA).</text>
</comment>
<dbReference type="AlphaFoldDB" id="X1BAE3"/>
<comment type="subunit">
    <text evidence="4">Hexamer formed by 3 homodimers.</text>
</comment>
<dbReference type="InterPro" id="IPR036068">
    <property type="entry name" value="Nicotinate_pribotase-like_C"/>
</dbReference>
<dbReference type="InterPro" id="IPR002638">
    <property type="entry name" value="Quinolinate_PRibosylTrfase_C"/>
</dbReference>
<dbReference type="InterPro" id="IPR013785">
    <property type="entry name" value="Aldolase_TIM"/>
</dbReference>
<dbReference type="EC" id="2.4.2.19" evidence="5"/>
<evidence type="ECO:0000256" key="3">
    <source>
        <dbReference type="ARBA" id="ARBA00009400"/>
    </source>
</evidence>
<evidence type="ECO:0000256" key="6">
    <source>
        <dbReference type="ARBA" id="ARBA00022642"/>
    </source>
</evidence>
<dbReference type="UniPathway" id="UPA00253">
    <property type="reaction ID" value="UER00331"/>
</dbReference>
<evidence type="ECO:0000256" key="7">
    <source>
        <dbReference type="ARBA" id="ARBA00022676"/>
    </source>
</evidence>
<dbReference type="Gene3D" id="3.20.20.70">
    <property type="entry name" value="Aldolase class I"/>
    <property type="match status" value="1"/>
</dbReference>
<evidence type="ECO:0000256" key="10">
    <source>
        <dbReference type="ARBA" id="ARBA00047445"/>
    </source>
</evidence>
<dbReference type="GO" id="GO:0005737">
    <property type="term" value="C:cytoplasm"/>
    <property type="evidence" value="ECO:0007669"/>
    <property type="project" value="TreeGrafter"/>
</dbReference>
<dbReference type="Pfam" id="PF01729">
    <property type="entry name" value="QRPTase_C"/>
    <property type="match status" value="1"/>
</dbReference>
<dbReference type="PIRSF" id="PIRSF006250">
    <property type="entry name" value="NadC_ModD"/>
    <property type="match status" value="1"/>
</dbReference>
<evidence type="ECO:0000256" key="11">
    <source>
        <dbReference type="ARBA" id="ARBA00069173"/>
    </source>
</evidence>
<dbReference type="InterPro" id="IPR004393">
    <property type="entry name" value="NadC"/>
</dbReference>
<dbReference type="PANTHER" id="PTHR32179">
    <property type="entry name" value="NICOTINATE-NUCLEOTIDE PYROPHOSPHORYLASE [CARBOXYLATING]"/>
    <property type="match status" value="1"/>
</dbReference>
<evidence type="ECO:0000313" key="14">
    <source>
        <dbReference type="EMBL" id="GAG68936.1"/>
    </source>
</evidence>
<dbReference type="InterPro" id="IPR037128">
    <property type="entry name" value="Quinolinate_PRibosylTase_N_sf"/>
</dbReference>
<evidence type="ECO:0000256" key="2">
    <source>
        <dbReference type="ARBA" id="ARBA00004893"/>
    </source>
</evidence>
<evidence type="ECO:0000259" key="12">
    <source>
        <dbReference type="Pfam" id="PF01729"/>
    </source>
</evidence>
<keyword evidence="7" id="KW-0328">Glycosyltransferase</keyword>
<evidence type="ECO:0000256" key="4">
    <source>
        <dbReference type="ARBA" id="ARBA00011218"/>
    </source>
</evidence>
<dbReference type="InterPro" id="IPR027277">
    <property type="entry name" value="NadC/ModD"/>
</dbReference>
<feature type="domain" description="Quinolinate phosphoribosyl transferase C-terminal" evidence="12">
    <location>
        <begin position="116"/>
        <end position="285"/>
    </location>
</feature>
<dbReference type="GO" id="GO:0009435">
    <property type="term" value="P:NAD+ biosynthetic process"/>
    <property type="evidence" value="ECO:0007669"/>
    <property type="project" value="UniProtKB-UniPathway"/>
</dbReference>
<feature type="domain" description="Quinolinate phosphoribosyl transferase N-terminal" evidence="13">
    <location>
        <begin position="27"/>
        <end position="114"/>
    </location>
</feature>
<sequence length="290" mass="31932">MENKILKNEVIDIIRGAISEDLDGFGDITSKYLIPLDKNSFSYIVCKEASGAILSGLDVAGFVLEEIDRSIKIDRLKNDGDRLEYMDRVCNISGSTLSILKAERTCLNFIQHMSGIATLTSKFAKIAKPYKVKIVDTRKTKPTLRKIEKYAVLCGSGYNHRFGLFDGILIKDNHITAAGGVSKAIESIRASAPHTLKIEVEIKDFNQLDEAITSKADIIMLDNMDAGQMGRAVKIIKEKRGSSCLVEASGNINLRNLEEICKTGVDMISVGLITHSAPAIDFSLEFKENL</sequence>
<protein>
    <recommendedName>
        <fullName evidence="11">Probable nicotinate-nucleotide pyrophosphorylase [carboxylating]</fullName>
        <ecNumber evidence="5">2.4.2.19</ecNumber>
    </recommendedName>
    <alternativeName>
        <fullName evidence="9">Quinolinate phosphoribosyltransferase [decarboxylating]</fullName>
    </alternativeName>
</protein>
<keyword evidence="8" id="KW-0808">Transferase</keyword>
<organism evidence="14">
    <name type="scientific">marine sediment metagenome</name>
    <dbReference type="NCBI Taxonomy" id="412755"/>
    <lineage>
        <taxon>unclassified sequences</taxon>
        <taxon>metagenomes</taxon>
        <taxon>ecological metagenomes</taxon>
    </lineage>
</organism>
<evidence type="ECO:0000256" key="5">
    <source>
        <dbReference type="ARBA" id="ARBA00011944"/>
    </source>
</evidence>
<dbReference type="NCBIfam" id="TIGR00078">
    <property type="entry name" value="nadC"/>
    <property type="match status" value="1"/>
</dbReference>
<evidence type="ECO:0000256" key="9">
    <source>
        <dbReference type="ARBA" id="ARBA00033102"/>
    </source>
</evidence>
<gene>
    <name evidence="14" type="ORF">S01H4_01415</name>
</gene>
<proteinExistence type="inferred from homology"/>
<comment type="catalytic activity">
    <reaction evidence="10">
        <text>nicotinate beta-D-ribonucleotide + CO2 + diphosphate = quinolinate + 5-phospho-alpha-D-ribose 1-diphosphate + 2 H(+)</text>
        <dbReference type="Rhea" id="RHEA:12733"/>
        <dbReference type="ChEBI" id="CHEBI:15378"/>
        <dbReference type="ChEBI" id="CHEBI:16526"/>
        <dbReference type="ChEBI" id="CHEBI:29959"/>
        <dbReference type="ChEBI" id="CHEBI:33019"/>
        <dbReference type="ChEBI" id="CHEBI:57502"/>
        <dbReference type="ChEBI" id="CHEBI:58017"/>
        <dbReference type="EC" id="2.4.2.19"/>
    </reaction>
</comment>
<dbReference type="GO" id="GO:0034213">
    <property type="term" value="P:quinolinate catabolic process"/>
    <property type="evidence" value="ECO:0007669"/>
    <property type="project" value="TreeGrafter"/>
</dbReference>
<evidence type="ECO:0000256" key="1">
    <source>
        <dbReference type="ARBA" id="ARBA00003237"/>
    </source>
</evidence>
<name>X1BAE3_9ZZZZ</name>
<evidence type="ECO:0000259" key="13">
    <source>
        <dbReference type="Pfam" id="PF02749"/>
    </source>
</evidence>
<dbReference type="PANTHER" id="PTHR32179:SF3">
    <property type="entry name" value="NICOTINATE-NUCLEOTIDE PYROPHOSPHORYLASE [CARBOXYLATING]"/>
    <property type="match status" value="1"/>
</dbReference>
<comment type="pathway">
    <text evidence="2">Cofactor biosynthesis; NAD(+) biosynthesis; nicotinate D-ribonucleotide from quinolinate: step 1/1.</text>
</comment>
<comment type="similarity">
    <text evidence="3">Belongs to the NadC/ModD family.</text>
</comment>
<accession>X1BAE3</accession>
<dbReference type="SUPFAM" id="SSF54675">
    <property type="entry name" value="Nicotinate/Quinolinate PRTase N-terminal domain-like"/>
    <property type="match status" value="1"/>
</dbReference>
<comment type="caution">
    <text evidence="14">The sequence shown here is derived from an EMBL/GenBank/DDBJ whole genome shotgun (WGS) entry which is preliminary data.</text>
</comment>
<dbReference type="Gene3D" id="3.90.1170.20">
    <property type="entry name" value="Quinolinate phosphoribosyl transferase, N-terminal domain"/>
    <property type="match status" value="1"/>
</dbReference>
<reference evidence="14" key="1">
    <citation type="journal article" date="2014" name="Front. Microbiol.">
        <title>High frequency of phylogenetically diverse reductive dehalogenase-homologous genes in deep subseafloor sedimentary metagenomes.</title>
        <authorList>
            <person name="Kawai M."/>
            <person name="Futagami T."/>
            <person name="Toyoda A."/>
            <person name="Takaki Y."/>
            <person name="Nishi S."/>
            <person name="Hori S."/>
            <person name="Arai W."/>
            <person name="Tsubouchi T."/>
            <person name="Morono Y."/>
            <person name="Uchiyama I."/>
            <person name="Ito T."/>
            <person name="Fujiyama A."/>
            <person name="Inagaki F."/>
            <person name="Takami H."/>
        </authorList>
    </citation>
    <scope>NUCLEOTIDE SEQUENCE</scope>
    <source>
        <strain evidence="14">Expedition CK06-06</strain>
    </source>
</reference>
<dbReference type="EMBL" id="BART01000256">
    <property type="protein sequence ID" value="GAG68936.1"/>
    <property type="molecule type" value="Genomic_DNA"/>
</dbReference>